<sequence>MEPEVKFRHYCSSSTMKGRKREVLSLMEERRETKTKGEKRKGGSTASLRATLLVGGGDSYAAEVMVVRGSGGRREERKREGDGLAASMTRWRFRRSEERELVHQRSDVLAVV</sequence>
<keyword evidence="2" id="KW-1185">Reference proteome</keyword>
<dbReference type="Proteomes" id="UP000823775">
    <property type="component" value="Unassembled WGS sequence"/>
</dbReference>
<gene>
    <name evidence="1" type="ORF">HAX54_011022</name>
</gene>
<organism evidence="1 2">
    <name type="scientific">Datura stramonium</name>
    <name type="common">Jimsonweed</name>
    <name type="synonym">Common thornapple</name>
    <dbReference type="NCBI Taxonomy" id="4076"/>
    <lineage>
        <taxon>Eukaryota</taxon>
        <taxon>Viridiplantae</taxon>
        <taxon>Streptophyta</taxon>
        <taxon>Embryophyta</taxon>
        <taxon>Tracheophyta</taxon>
        <taxon>Spermatophyta</taxon>
        <taxon>Magnoliopsida</taxon>
        <taxon>eudicotyledons</taxon>
        <taxon>Gunneridae</taxon>
        <taxon>Pentapetalae</taxon>
        <taxon>asterids</taxon>
        <taxon>lamiids</taxon>
        <taxon>Solanales</taxon>
        <taxon>Solanaceae</taxon>
        <taxon>Solanoideae</taxon>
        <taxon>Datureae</taxon>
        <taxon>Datura</taxon>
    </lineage>
</organism>
<reference evidence="1 2" key="1">
    <citation type="journal article" date="2021" name="BMC Genomics">
        <title>Datura genome reveals duplications of psychoactive alkaloid biosynthetic genes and high mutation rate following tissue culture.</title>
        <authorList>
            <person name="Rajewski A."/>
            <person name="Carter-House D."/>
            <person name="Stajich J."/>
            <person name="Litt A."/>
        </authorList>
    </citation>
    <scope>NUCLEOTIDE SEQUENCE [LARGE SCALE GENOMIC DNA]</scope>
    <source>
        <strain evidence="1">AR-01</strain>
    </source>
</reference>
<name>A0ABS8RWY7_DATST</name>
<dbReference type="EMBL" id="JACEIK010000162">
    <property type="protein sequence ID" value="MCD7451330.1"/>
    <property type="molecule type" value="Genomic_DNA"/>
</dbReference>
<evidence type="ECO:0000313" key="2">
    <source>
        <dbReference type="Proteomes" id="UP000823775"/>
    </source>
</evidence>
<protein>
    <submittedName>
        <fullName evidence="1">Uncharacterized protein</fullName>
    </submittedName>
</protein>
<proteinExistence type="predicted"/>
<accession>A0ABS8RWY7</accession>
<comment type="caution">
    <text evidence="1">The sequence shown here is derived from an EMBL/GenBank/DDBJ whole genome shotgun (WGS) entry which is preliminary data.</text>
</comment>
<evidence type="ECO:0000313" key="1">
    <source>
        <dbReference type="EMBL" id="MCD7451330.1"/>
    </source>
</evidence>